<reference evidence="6" key="3">
    <citation type="submission" date="2022-06" db="UniProtKB">
        <authorList>
            <consortium name="EnsemblPlants"/>
        </authorList>
    </citation>
    <scope>IDENTIFICATION</scope>
</reference>
<evidence type="ECO:0000259" key="5">
    <source>
        <dbReference type="PROSITE" id="PS50966"/>
    </source>
</evidence>
<dbReference type="PROSITE" id="PS50966">
    <property type="entry name" value="ZF_SWIM"/>
    <property type="match status" value="1"/>
</dbReference>
<evidence type="ECO:0000256" key="2">
    <source>
        <dbReference type="ARBA" id="ARBA00022771"/>
    </source>
</evidence>
<keyword evidence="7" id="KW-1185">Reference proteome</keyword>
<evidence type="ECO:0000256" key="1">
    <source>
        <dbReference type="ARBA" id="ARBA00022723"/>
    </source>
</evidence>
<evidence type="ECO:0000313" key="6">
    <source>
        <dbReference type="EnsemblPlants" id="TuG1812G0100002806.01.T01"/>
    </source>
</evidence>
<keyword evidence="3" id="KW-0862">Zinc</keyword>
<organism evidence="6 7">
    <name type="scientific">Triticum urartu</name>
    <name type="common">Red wild einkorn</name>
    <name type="synonym">Crithodium urartu</name>
    <dbReference type="NCBI Taxonomy" id="4572"/>
    <lineage>
        <taxon>Eukaryota</taxon>
        <taxon>Viridiplantae</taxon>
        <taxon>Streptophyta</taxon>
        <taxon>Embryophyta</taxon>
        <taxon>Tracheophyta</taxon>
        <taxon>Spermatophyta</taxon>
        <taxon>Magnoliopsida</taxon>
        <taxon>Liliopsida</taxon>
        <taxon>Poales</taxon>
        <taxon>Poaceae</taxon>
        <taxon>BOP clade</taxon>
        <taxon>Pooideae</taxon>
        <taxon>Triticodae</taxon>
        <taxon>Triticeae</taxon>
        <taxon>Triticinae</taxon>
        <taxon>Triticum</taxon>
    </lineage>
</organism>
<evidence type="ECO:0000256" key="4">
    <source>
        <dbReference type="PROSITE-ProRule" id="PRU00325"/>
    </source>
</evidence>
<dbReference type="EnsemblPlants" id="TuG1812G0100002806.01.T01">
    <property type="protein sequence ID" value="TuG1812G0100002806.01.T01"/>
    <property type="gene ID" value="TuG1812G0100002806.01"/>
</dbReference>
<dbReference type="Gramene" id="TuG1812G0100002806.01.T01">
    <property type="protein sequence ID" value="TuG1812G0100002806.01.T01"/>
    <property type="gene ID" value="TuG1812G0100002806.01"/>
</dbReference>
<name>A0A8R7P2Q5_TRIUA</name>
<evidence type="ECO:0000313" key="7">
    <source>
        <dbReference type="Proteomes" id="UP000015106"/>
    </source>
</evidence>
<keyword evidence="2 4" id="KW-0863">Zinc-finger</keyword>
<reference evidence="6" key="2">
    <citation type="submission" date="2018-03" db="EMBL/GenBank/DDBJ databases">
        <title>The Triticum urartu genome reveals the dynamic nature of wheat genome evolution.</title>
        <authorList>
            <person name="Ling H."/>
            <person name="Ma B."/>
            <person name="Shi X."/>
            <person name="Liu H."/>
            <person name="Dong L."/>
            <person name="Sun H."/>
            <person name="Cao Y."/>
            <person name="Gao Q."/>
            <person name="Zheng S."/>
            <person name="Li Y."/>
            <person name="Yu Y."/>
            <person name="Du H."/>
            <person name="Qi M."/>
            <person name="Li Y."/>
            <person name="Yu H."/>
            <person name="Cui Y."/>
            <person name="Wang N."/>
            <person name="Chen C."/>
            <person name="Wu H."/>
            <person name="Zhao Y."/>
            <person name="Zhang J."/>
            <person name="Li Y."/>
            <person name="Zhou W."/>
            <person name="Zhang B."/>
            <person name="Hu W."/>
            <person name="Eijk M."/>
            <person name="Tang J."/>
            <person name="Witsenboer H."/>
            <person name="Zhao S."/>
            <person name="Li Z."/>
            <person name="Zhang A."/>
            <person name="Wang D."/>
            <person name="Liang C."/>
        </authorList>
    </citation>
    <scope>NUCLEOTIDE SEQUENCE [LARGE SCALE GENOMIC DNA]</scope>
    <source>
        <strain evidence="6">cv. G1812</strain>
    </source>
</reference>
<dbReference type="InterPro" id="IPR007527">
    <property type="entry name" value="Znf_SWIM"/>
</dbReference>
<protein>
    <recommendedName>
        <fullName evidence="5">SWIM-type domain-containing protein</fullName>
    </recommendedName>
</protein>
<sequence length="178" mass="20454">MRKYVIVPNNAAKREKWSRVEYEVNISEDKEEFTCECGQFKHTGMLCCHVLRVMEILHAEEIPANHILKRWTNDVRDILPQHLVQYQRDDPVNLSFTCRHSTLYLKAMDVVRLGDASAEAFDHIYVGLDALMVSGTPLAERRDGLDFEDRMAGLVPGTLPRNGEIACVGKQRNCRKMH</sequence>
<reference evidence="7" key="1">
    <citation type="journal article" date="2013" name="Nature">
        <title>Draft genome of the wheat A-genome progenitor Triticum urartu.</title>
        <authorList>
            <person name="Ling H.Q."/>
            <person name="Zhao S."/>
            <person name="Liu D."/>
            <person name="Wang J."/>
            <person name="Sun H."/>
            <person name="Zhang C."/>
            <person name="Fan H."/>
            <person name="Li D."/>
            <person name="Dong L."/>
            <person name="Tao Y."/>
            <person name="Gao C."/>
            <person name="Wu H."/>
            <person name="Li Y."/>
            <person name="Cui Y."/>
            <person name="Guo X."/>
            <person name="Zheng S."/>
            <person name="Wang B."/>
            <person name="Yu K."/>
            <person name="Liang Q."/>
            <person name="Yang W."/>
            <person name="Lou X."/>
            <person name="Chen J."/>
            <person name="Feng M."/>
            <person name="Jian J."/>
            <person name="Zhang X."/>
            <person name="Luo G."/>
            <person name="Jiang Y."/>
            <person name="Liu J."/>
            <person name="Wang Z."/>
            <person name="Sha Y."/>
            <person name="Zhang B."/>
            <person name="Wu H."/>
            <person name="Tang D."/>
            <person name="Shen Q."/>
            <person name="Xue P."/>
            <person name="Zou S."/>
            <person name="Wang X."/>
            <person name="Liu X."/>
            <person name="Wang F."/>
            <person name="Yang Y."/>
            <person name="An X."/>
            <person name="Dong Z."/>
            <person name="Zhang K."/>
            <person name="Zhang X."/>
            <person name="Luo M.C."/>
            <person name="Dvorak J."/>
            <person name="Tong Y."/>
            <person name="Wang J."/>
            <person name="Yang H."/>
            <person name="Li Z."/>
            <person name="Wang D."/>
            <person name="Zhang A."/>
            <person name="Wang J."/>
        </authorList>
    </citation>
    <scope>NUCLEOTIDE SEQUENCE</scope>
    <source>
        <strain evidence="7">cv. G1812</strain>
    </source>
</reference>
<feature type="domain" description="SWIM-type" evidence="5">
    <location>
        <begin position="22"/>
        <end position="58"/>
    </location>
</feature>
<accession>A0A8R7P2Q5</accession>
<dbReference type="GO" id="GO:0008270">
    <property type="term" value="F:zinc ion binding"/>
    <property type="evidence" value="ECO:0007669"/>
    <property type="project" value="UniProtKB-KW"/>
</dbReference>
<dbReference type="PANTHER" id="PTHR47482">
    <property type="entry name" value="OS11G0632001 PROTEIN"/>
    <property type="match status" value="1"/>
</dbReference>
<dbReference type="Pfam" id="PF04434">
    <property type="entry name" value="SWIM"/>
    <property type="match status" value="1"/>
</dbReference>
<dbReference type="AlphaFoldDB" id="A0A8R7P2Q5"/>
<evidence type="ECO:0000256" key="3">
    <source>
        <dbReference type="ARBA" id="ARBA00022833"/>
    </source>
</evidence>
<dbReference type="PANTHER" id="PTHR47482:SF5">
    <property type="entry name" value="FAR1 DOMAIN-CONTAINING PROTEIN"/>
    <property type="match status" value="1"/>
</dbReference>
<dbReference type="InterPro" id="IPR006564">
    <property type="entry name" value="Znf_PMZ"/>
</dbReference>
<proteinExistence type="predicted"/>
<dbReference type="Proteomes" id="UP000015106">
    <property type="component" value="Chromosome 1"/>
</dbReference>
<keyword evidence="1" id="KW-0479">Metal-binding</keyword>
<dbReference type="SMART" id="SM00575">
    <property type="entry name" value="ZnF_PMZ"/>
    <property type="match status" value="1"/>
</dbReference>